<comment type="caution">
    <text evidence="5">The sequence shown here is derived from an EMBL/GenBank/DDBJ whole genome shotgun (WGS) entry which is preliminary data.</text>
</comment>
<keyword evidence="2" id="KW-0479">Metal-binding</keyword>
<dbReference type="Proteomes" id="UP000783686">
    <property type="component" value="Unassembled WGS sequence"/>
</dbReference>
<dbReference type="AlphaFoldDB" id="A0A811L8I6"/>
<keyword evidence="1" id="KW-0349">Heme</keyword>
<evidence type="ECO:0000256" key="4">
    <source>
        <dbReference type="SAM" id="MobiDB-lite"/>
    </source>
</evidence>
<dbReference type="EMBL" id="CAJFCW020000005">
    <property type="protein sequence ID" value="CAG9118996.1"/>
    <property type="molecule type" value="Genomic_DNA"/>
</dbReference>
<feature type="compositionally biased region" description="Polar residues" evidence="4">
    <location>
        <begin position="65"/>
        <end position="84"/>
    </location>
</feature>
<dbReference type="InterPro" id="IPR050532">
    <property type="entry name" value="Globin-like_OT"/>
</dbReference>
<evidence type="ECO:0000313" key="6">
    <source>
        <dbReference type="Proteomes" id="UP000614601"/>
    </source>
</evidence>
<dbReference type="CDD" id="cd01040">
    <property type="entry name" value="Mb-like"/>
    <property type="match status" value="1"/>
</dbReference>
<organism evidence="5 6">
    <name type="scientific">Bursaphelenchus okinawaensis</name>
    <dbReference type="NCBI Taxonomy" id="465554"/>
    <lineage>
        <taxon>Eukaryota</taxon>
        <taxon>Metazoa</taxon>
        <taxon>Ecdysozoa</taxon>
        <taxon>Nematoda</taxon>
        <taxon>Chromadorea</taxon>
        <taxon>Rhabditida</taxon>
        <taxon>Tylenchina</taxon>
        <taxon>Tylenchomorpha</taxon>
        <taxon>Aphelenchoidea</taxon>
        <taxon>Aphelenchoididae</taxon>
        <taxon>Bursaphelenchus</taxon>
    </lineage>
</organism>
<dbReference type="InterPro" id="IPR009050">
    <property type="entry name" value="Globin-like_sf"/>
</dbReference>
<evidence type="ECO:0000313" key="5">
    <source>
        <dbReference type="EMBL" id="CAD5223856.1"/>
    </source>
</evidence>
<dbReference type="InterPro" id="IPR012292">
    <property type="entry name" value="Globin/Proto"/>
</dbReference>
<feature type="compositionally biased region" description="Polar residues" evidence="4">
    <location>
        <begin position="27"/>
        <end position="37"/>
    </location>
</feature>
<dbReference type="Proteomes" id="UP000614601">
    <property type="component" value="Unassembled WGS sequence"/>
</dbReference>
<evidence type="ECO:0000256" key="1">
    <source>
        <dbReference type="ARBA" id="ARBA00022617"/>
    </source>
</evidence>
<dbReference type="PANTHER" id="PTHR46458:SF21">
    <property type="entry name" value="GLOBIN DOMAIN-CONTAINING PROTEIN"/>
    <property type="match status" value="1"/>
</dbReference>
<name>A0A811L8I6_9BILA</name>
<dbReference type="Gene3D" id="1.10.490.10">
    <property type="entry name" value="Globins"/>
    <property type="match status" value="1"/>
</dbReference>
<dbReference type="PANTHER" id="PTHR46458">
    <property type="entry name" value="BLR2807 PROTEIN"/>
    <property type="match status" value="1"/>
</dbReference>
<dbReference type="SUPFAM" id="SSF46458">
    <property type="entry name" value="Globin-like"/>
    <property type="match status" value="1"/>
</dbReference>
<dbReference type="EMBL" id="CAJFDH010000005">
    <property type="protein sequence ID" value="CAD5223856.1"/>
    <property type="molecule type" value="Genomic_DNA"/>
</dbReference>
<dbReference type="InterPro" id="IPR044399">
    <property type="entry name" value="Mb-like_M"/>
</dbReference>
<feature type="region of interest" description="Disordered" evidence="4">
    <location>
        <begin position="1"/>
        <end position="102"/>
    </location>
</feature>
<proteinExistence type="predicted"/>
<keyword evidence="6" id="KW-1185">Reference proteome</keyword>
<dbReference type="OrthoDB" id="5850868at2759"/>
<reference evidence="5" key="1">
    <citation type="submission" date="2020-09" db="EMBL/GenBank/DDBJ databases">
        <authorList>
            <person name="Kikuchi T."/>
        </authorList>
    </citation>
    <scope>NUCLEOTIDE SEQUENCE</scope>
    <source>
        <strain evidence="5">SH1</strain>
    </source>
</reference>
<evidence type="ECO:0000256" key="2">
    <source>
        <dbReference type="ARBA" id="ARBA00022723"/>
    </source>
</evidence>
<dbReference type="GO" id="GO:0020037">
    <property type="term" value="F:heme binding"/>
    <property type="evidence" value="ECO:0007669"/>
    <property type="project" value="InterPro"/>
</dbReference>
<evidence type="ECO:0000256" key="3">
    <source>
        <dbReference type="ARBA" id="ARBA00023004"/>
    </source>
</evidence>
<dbReference type="GO" id="GO:0019825">
    <property type="term" value="F:oxygen binding"/>
    <property type="evidence" value="ECO:0007669"/>
    <property type="project" value="InterPro"/>
</dbReference>
<keyword evidence="3" id="KW-0408">Iron</keyword>
<evidence type="ECO:0008006" key="7">
    <source>
        <dbReference type="Google" id="ProtNLM"/>
    </source>
</evidence>
<protein>
    <recommendedName>
        <fullName evidence="7">GLOBIN domain-containing protein</fullName>
    </recommendedName>
</protein>
<gene>
    <name evidence="5" type="ORF">BOKJ2_LOCUS10626</name>
</gene>
<sequence length="333" mass="36822">MTEYGYGSSNGYAPFMSYSSEPRRKTSQCTLSPSLLESENEDSEGATGIGARSKSTNDAGRRPSRNSLGVTTPQSPARSPSNLSVPRRQQRRMSVDESQQRRLQHLAARTGVLTAPNGHKLSLSGFGMMNGANGDERQDARTRISRATRDFAETGDFGLTLQEHLKLTSYQTLMLTQTWPRMKASVFNSVFRELSQRCPKVKELFQKTSIVGGFSANKCYDIKEHVKQLIELYDLSIQDLNAPCKISQDRLMNIGEQHFSICGPGASSIWDDLGVALTEAISKADATRGKREAFKAYIALTSFLVDSMKAGYSQQAKRKSLTRASNGHLNKNM</sequence>
<accession>A0A811L8I6</accession>
<dbReference type="GO" id="GO:0046872">
    <property type="term" value="F:metal ion binding"/>
    <property type="evidence" value="ECO:0007669"/>
    <property type="project" value="UniProtKB-KW"/>
</dbReference>